<name>A0A699ZRJ8_HAELA</name>
<reference evidence="1 2" key="1">
    <citation type="submission" date="2020-02" db="EMBL/GenBank/DDBJ databases">
        <title>Draft genome sequence of Haematococcus lacustris strain NIES-144.</title>
        <authorList>
            <person name="Morimoto D."/>
            <person name="Nakagawa S."/>
            <person name="Yoshida T."/>
            <person name="Sawayama S."/>
        </authorList>
    </citation>
    <scope>NUCLEOTIDE SEQUENCE [LARGE SCALE GENOMIC DNA]</scope>
    <source>
        <strain evidence="1 2">NIES-144</strain>
    </source>
</reference>
<dbReference type="Proteomes" id="UP000485058">
    <property type="component" value="Unassembled WGS sequence"/>
</dbReference>
<keyword evidence="2" id="KW-1185">Reference proteome</keyword>
<feature type="non-terminal residue" evidence="1">
    <location>
        <position position="1"/>
    </location>
</feature>
<dbReference type="AlphaFoldDB" id="A0A699ZRJ8"/>
<evidence type="ECO:0000313" key="2">
    <source>
        <dbReference type="Proteomes" id="UP000485058"/>
    </source>
</evidence>
<dbReference type="EMBL" id="BLLF01001819">
    <property type="protein sequence ID" value="GFH21386.1"/>
    <property type="molecule type" value="Genomic_DNA"/>
</dbReference>
<organism evidence="1 2">
    <name type="scientific">Haematococcus lacustris</name>
    <name type="common">Green alga</name>
    <name type="synonym">Haematococcus pluvialis</name>
    <dbReference type="NCBI Taxonomy" id="44745"/>
    <lineage>
        <taxon>Eukaryota</taxon>
        <taxon>Viridiplantae</taxon>
        <taxon>Chlorophyta</taxon>
        <taxon>core chlorophytes</taxon>
        <taxon>Chlorophyceae</taxon>
        <taxon>CS clade</taxon>
        <taxon>Chlamydomonadales</taxon>
        <taxon>Haematococcaceae</taxon>
        <taxon>Haematococcus</taxon>
    </lineage>
</organism>
<evidence type="ECO:0000313" key="1">
    <source>
        <dbReference type="EMBL" id="GFH21386.1"/>
    </source>
</evidence>
<protein>
    <submittedName>
        <fullName evidence="1">Uncharacterized protein</fullName>
    </submittedName>
</protein>
<comment type="caution">
    <text evidence="1">The sequence shown here is derived from an EMBL/GenBank/DDBJ whole genome shotgun (WGS) entry which is preliminary data.</text>
</comment>
<proteinExistence type="predicted"/>
<sequence>MSLAAGLAAAGVVLQPSPTTCGQHSSWYQWPSSDFTYLLLGDAAAPRRLTLETCVPGMAAWDTVLVVVRAKLSKCGQRVTWSMTDDDSSPKGRGCSRLSFTAAVGQDYFIIVEGYKPRELWARAATPTA</sequence>
<accession>A0A699ZRJ8</accession>
<gene>
    <name evidence="1" type="ORF">HaLaN_18682</name>
</gene>